<keyword evidence="2" id="KW-0812">Transmembrane</keyword>
<feature type="transmembrane region" description="Helical" evidence="2">
    <location>
        <begin position="12"/>
        <end position="34"/>
    </location>
</feature>
<dbReference type="EMBL" id="JH711580">
    <property type="protein sequence ID" value="EIW79986.1"/>
    <property type="molecule type" value="Genomic_DNA"/>
</dbReference>
<comment type="caution">
    <text evidence="3">The sequence shown here is derived from an EMBL/GenBank/DDBJ whole genome shotgun (WGS) entry which is preliminary data.</text>
</comment>
<dbReference type="GeneID" id="19203421"/>
<proteinExistence type="predicted"/>
<dbReference type="KEGG" id="cput:CONPUDRAFT_155369"/>
<keyword evidence="4" id="KW-1185">Reference proteome</keyword>
<feature type="compositionally biased region" description="Polar residues" evidence="1">
    <location>
        <begin position="42"/>
        <end position="56"/>
    </location>
</feature>
<evidence type="ECO:0000313" key="3">
    <source>
        <dbReference type="EMBL" id="EIW79986.1"/>
    </source>
</evidence>
<evidence type="ECO:0000256" key="1">
    <source>
        <dbReference type="SAM" id="MobiDB-lite"/>
    </source>
</evidence>
<protein>
    <submittedName>
        <fullName evidence="3">Uncharacterized protein</fullName>
    </submittedName>
</protein>
<accession>A0A5M3MLP8</accession>
<dbReference type="RefSeq" id="XP_007770295.1">
    <property type="nucleotide sequence ID" value="XM_007772105.1"/>
</dbReference>
<feature type="region of interest" description="Disordered" evidence="1">
    <location>
        <begin position="182"/>
        <end position="204"/>
    </location>
</feature>
<feature type="region of interest" description="Disordered" evidence="1">
    <location>
        <begin position="38"/>
        <end position="73"/>
    </location>
</feature>
<evidence type="ECO:0000256" key="2">
    <source>
        <dbReference type="SAM" id="Phobius"/>
    </source>
</evidence>
<sequence length="204" mass="22591">MSTSDSLLSSSFTFLRSVVALATFPLVIMHPTLLRPHHRRQCQPSSPTGTSPNVSCHDTDNTDDTDDSDNSDPLRLEVIDINEETCSTSILIWADEMSTTLEEVSAPSVELDSRFESEMDSTNVILESIVLPVLSQSLLTHQGNLSPPSDDRFRLSRGVDPPFKNTPNNAFNFPFRVPHSKSCAPRQMTSNQGDSGSYSQYLNR</sequence>
<dbReference type="AlphaFoldDB" id="A0A5M3MLP8"/>
<feature type="compositionally biased region" description="Acidic residues" evidence="1">
    <location>
        <begin position="61"/>
        <end position="70"/>
    </location>
</feature>
<reference evidence="4" key="1">
    <citation type="journal article" date="2012" name="Science">
        <title>The Paleozoic origin of enzymatic lignin decomposition reconstructed from 31 fungal genomes.</title>
        <authorList>
            <person name="Floudas D."/>
            <person name="Binder M."/>
            <person name="Riley R."/>
            <person name="Barry K."/>
            <person name="Blanchette R.A."/>
            <person name="Henrissat B."/>
            <person name="Martinez A.T."/>
            <person name="Otillar R."/>
            <person name="Spatafora J.W."/>
            <person name="Yadav J.S."/>
            <person name="Aerts A."/>
            <person name="Benoit I."/>
            <person name="Boyd A."/>
            <person name="Carlson A."/>
            <person name="Copeland A."/>
            <person name="Coutinho P.M."/>
            <person name="de Vries R.P."/>
            <person name="Ferreira P."/>
            <person name="Findley K."/>
            <person name="Foster B."/>
            <person name="Gaskell J."/>
            <person name="Glotzer D."/>
            <person name="Gorecki P."/>
            <person name="Heitman J."/>
            <person name="Hesse C."/>
            <person name="Hori C."/>
            <person name="Igarashi K."/>
            <person name="Jurgens J.A."/>
            <person name="Kallen N."/>
            <person name="Kersten P."/>
            <person name="Kohler A."/>
            <person name="Kuees U."/>
            <person name="Kumar T.K.A."/>
            <person name="Kuo A."/>
            <person name="LaButti K."/>
            <person name="Larrondo L.F."/>
            <person name="Lindquist E."/>
            <person name="Ling A."/>
            <person name="Lombard V."/>
            <person name="Lucas S."/>
            <person name="Lundell T."/>
            <person name="Martin R."/>
            <person name="McLaughlin D.J."/>
            <person name="Morgenstern I."/>
            <person name="Morin E."/>
            <person name="Murat C."/>
            <person name="Nagy L.G."/>
            <person name="Nolan M."/>
            <person name="Ohm R.A."/>
            <person name="Patyshakuliyeva A."/>
            <person name="Rokas A."/>
            <person name="Ruiz-Duenas F.J."/>
            <person name="Sabat G."/>
            <person name="Salamov A."/>
            <person name="Samejima M."/>
            <person name="Schmutz J."/>
            <person name="Slot J.C."/>
            <person name="St John F."/>
            <person name="Stenlid J."/>
            <person name="Sun H."/>
            <person name="Sun S."/>
            <person name="Syed K."/>
            <person name="Tsang A."/>
            <person name="Wiebenga A."/>
            <person name="Young D."/>
            <person name="Pisabarro A."/>
            <person name="Eastwood D.C."/>
            <person name="Martin F."/>
            <person name="Cullen D."/>
            <person name="Grigoriev I.V."/>
            <person name="Hibbett D.S."/>
        </authorList>
    </citation>
    <scope>NUCLEOTIDE SEQUENCE [LARGE SCALE GENOMIC DNA]</scope>
    <source>
        <strain evidence="4">RWD-64-598 SS2</strain>
    </source>
</reference>
<keyword evidence="2" id="KW-0472">Membrane</keyword>
<organism evidence="3 4">
    <name type="scientific">Coniophora puteana (strain RWD-64-598)</name>
    <name type="common">Brown rot fungus</name>
    <dbReference type="NCBI Taxonomy" id="741705"/>
    <lineage>
        <taxon>Eukaryota</taxon>
        <taxon>Fungi</taxon>
        <taxon>Dikarya</taxon>
        <taxon>Basidiomycota</taxon>
        <taxon>Agaricomycotina</taxon>
        <taxon>Agaricomycetes</taxon>
        <taxon>Agaricomycetidae</taxon>
        <taxon>Boletales</taxon>
        <taxon>Coniophorineae</taxon>
        <taxon>Coniophoraceae</taxon>
        <taxon>Coniophora</taxon>
    </lineage>
</organism>
<evidence type="ECO:0000313" key="4">
    <source>
        <dbReference type="Proteomes" id="UP000053558"/>
    </source>
</evidence>
<name>A0A5M3MLP8_CONPW</name>
<dbReference type="Proteomes" id="UP000053558">
    <property type="component" value="Unassembled WGS sequence"/>
</dbReference>
<feature type="compositionally biased region" description="Polar residues" evidence="1">
    <location>
        <begin position="187"/>
        <end position="204"/>
    </location>
</feature>
<keyword evidence="2" id="KW-1133">Transmembrane helix</keyword>
<gene>
    <name evidence="3" type="ORF">CONPUDRAFT_155369</name>
</gene>